<evidence type="ECO:0000313" key="1">
    <source>
        <dbReference type="EMBL" id="KAF9453626.1"/>
    </source>
</evidence>
<sequence>MRVYMLVQTKREEFRLAMDQTYTIAAEAQKCLPPNLKHFVILVPVDLLYNIASFERKTAEDKQRWDRMESIRFGTFDPRILLGVSGNWDEWLGDGELSDVEGVEDILLYYVQIVAALAYPSWPRDHFDRIDGEEMDPWFEVMLKDRKRKQYLASLK</sequence>
<accession>A0A9P5XPU2</accession>
<protein>
    <submittedName>
        <fullName evidence="1">Uncharacterized protein</fullName>
    </submittedName>
</protein>
<organism evidence="1 2">
    <name type="scientific">Macrolepiota fuliginosa MF-IS2</name>
    <dbReference type="NCBI Taxonomy" id="1400762"/>
    <lineage>
        <taxon>Eukaryota</taxon>
        <taxon>Fungi</taxon>
        <taxon>Dikarya</taxon>
        <taxon>Basidiomycota</taxon>
        <taxon>Agaricomycotina</taxon>
        <taxon>Agaricomycetes</taxon>
        <taxon>Agaricomycetidae</taxon>
        <taxon>Agaricales</taxon>
        <taxon>Agaricineae</taxon>
        <taxon>Agaricaceae</taxon>
        <taxon>Macrolepiota</taxon>
    </lineage>
</organism>
<evidence type="ECO:0000313" key="2">
    <source>
        <dbReference type="Proteomes" id="UP000807342"/>
    </source>
</evidence>
<dbReference type="Proteomes" id="UP000807342">
    <property type="component" value="Unassembled WGS sequence"/>
</dbReference>
<dbReference type="EMBL" id="MU151060">
    <property type="protein sequence ID" value="KAF9453626.1"/>
    <property type="molecule type" value="Genomic_DNA"/>
</dbReference>
<proteinExistence type="predicted"/>
<name>A0A9P5XPU2_9AGAR</name>
<dbReference type="AlphaFoldDB" id="A0A9P5XPU2"/>
<keyword evidence="2" id="KW-1185">Reference proteome</keyword>
<reference evidence="1" key="1">
    <citation type="submission" date="2020-11" db="EMBL/GenBank/DDBJ databases">
        <authorList>
            <consortium name="DOE Joint Genome Institute"/>
            <person name="Ahrendt S."/>
            <person name="Riley R."/>
            <person name="Andreopoulos W."/>
            <person name="Labutti K."/>
            <person name="Pangilinan J."/>
            <person name="Ruiz-Duenas F.J."/>
            <person name="Barrasa J.M."/>
            <person name="Sanchez-Garcia M."/>
            <person name="Camarero S."/>
            <person name="Miyauchi S."/>
            <person name="Serrano A."/>
            <person name="Linde D."/>
            <person name="Babiker R."/>
            <person name="Drula E."/>
            <person name="Ayuso-Fernandez I."/>
            <person name="Pacheco R."/>
            <person name="Padilla G."/>
            <person name="Ferreira P."/>
            <person name="Barriuso J."/>
            <person name="Kellner H."/>
            <person name="Castanera R."/>
            <person name="Alfaro M."/>
            <person name="Ramirez L."/>
            <person name="Pisabarro A.G."/>
            <person name="Kuo A."/>
            <person name="Tritt A."/>
            <person name="Lipzen A."/>
            <person name="He G."/>
            <person name="Yan M."/>
            <person name="Ng V."/>
            <person name="Cullen D."/>
            <person name="Martin F."/>
            <person name="Rosso M.-N."/>
            <person name="Henrissat B."/>
            <person name="Hibbett D."/>
            <person name="Martinez A.T."/>
            <person name="Grigoriev I.V."/>
        </authorList>
    </citation>
    <scope>NUCLEOTIDE SEQUENCE</scope>
    <source>
        <strain evidence="1">MF-IS2</strain>
    </source>
</reference>
<gene>
    <name evidence="1" type="ORF">P691DRAFT_800263</name>
</gene>
<comment type="caution">
    <text evidence="1">The sequence shown here is derived from an EMBL/GenBank/DDBJ whole genome shotgun (WGS) entry which is preliminary data.</text>
</comment>